<evidence type="ECO:0000256" key="1">
    <source>
        <dbReference type="SAM" id="Phobius"/>
    </source>
</evidence>
<proteinExistence type="predicted"/>
<dbReference type="OrthoDB" id="4304at2"/>
<keyword evidence="1" id="KW-0472">Membrane</keyword>
<protein>
    <submittedName>
        <fullName evidence="2">DUF1850 domain-containing protein</fullName>
    </submittedName>
</protein>
<organism evidence="2 3">
    <name type="scientific">Lentibacillus salicampi</name>
    <dbReference type="NCBI Taxonomy" id="175306"/>
    <lineage>
        <taxon>Bacteria</taxon>
        <taxon>Bacillati</taxon>
        <taxon>Bacillota</taxon>
        <taxon>Bacilli</taxon>
        <taxon>Bacillales</taxon>
        <taxon>Bacillaceae</taxon>
        <taxon>Lentibacillus</taxon>
    </lineage>
</organism>
<evidence type="ECO:0000313" key="3">
    <source>
        <dbReference type="Proteomes" id="UP000298484"/>
    </source>
</evidence>
<dbReference type="RefSeq" id="WP_135111738.1">
    <property type="nucleotide sequence ID" value="NZ_SRHY01000062.1"/>
</dbReference>
<sequence length="177" mass="20279">MNASSDKRPSLHKRRLALLFMGLIIVVGIYLLLKDVHVMYATADNGDVLIAERISSDTTFSSRYLHSVVKCPIIEKYVVGDDYEMVLMESWNCSFGAGIETEPPPGATDRLEDGFYVIDQIDKPFQEVLFHPVSIAEQVLTIDGEKWDISNEPFEGRTFSLQIEKENWLTYLWKRRS</sequence>
<keyword evidence="3" id="KW-1185">Reference proteome</keyword>
<reference evidence="2 3" key="1">
    <citation type="submission" date="2019-03" db="EMBL/GenBank/DDBJ databases">
        <title>Genome sequence of Lentibacillus salicampi ATCC BAA-719.</title>
        <authorList>
            <person name="Maclea K.S."/>
            <person name="Simoes Junior M."/>
        </authorList>
    </citation>
    <scope>NUCLEOTIDE SEQUENCE [LARGE SCALE GENOMIC DNA]</scope>
    <source>
        <strain evidence="2 3">ATCC BAA-719</strain>
    </source>
</reference>
<evidence type="ECO:0000313" key="2">
    <source>
        <dbReference type="EMBL" id="TFJ91271.1"/>
    </source>
</evidence>
<comment type="caution">
    <text evidence="2">The sequence shown here is derived from an EMBL/GenBank/DDBJ whole genome shotgun (WGS) entry which is preliminary data.</text>
</comment>
<keyword evidence="1" id="KW-1133">Transmembrane helix</keyword>
<accession>A0A4Y9AAB0</accession>
<name>A0A4Y9AAB0_9BACI</name>
<feature type="transmembrane region" description="Helical" evidence="1">
    <location>
        <begin position="16"/>
        <end position="33"/>
    </location>
</feature>
<dbReference type="AlphaFoldDB" id="A0A4Y9AAB0"/>
<dbReference type="Proteomes" id="UP000298484">
    <property type="component" value="Unassembled WGS sequence"/>
</dbReference>
<gene>
    <name evidence="2" type="ORF">E4U82_18565</name>
</gene>
<dbReference type="InterPro" id="IPR015001">
    <property type="entry name" value="DUF1850"/>
</dbReference>
<dbReference type="EMBL" id="SRHY01000062">
    <property type="protein sequence ID" value="TFJ91271.1"/>
    <property type="molecule type" value="Genomic_DNA"/>
</dbReference>
<keyword evidence="1" id="KW-0812">Transmembrane</keyword>
<dbReference type="Pfam" id="PF08905">
    <property type="entry name" value="DUF1850"/>
    <property type="match status" value="1"/>
</dbReference>